<protein>
    <submittedName>
        <fullName evidence="3">1,6-dihydroxycyclohexa-2,4-diene-1-carboxylate dehydrogenase</fullName>
        <ecNumber evidence="3">1.3.1.25</ecNumber>
    </submittedName>
</protein>
<dbReference type="SUPFAM" id="SSF51735">
    <property type="entry name" value="NAD(P)-binding Rossmann-fold domains"/>
    <property type="match status" value="1"/>
</dbReference>
<dbReference type="HOGENOM" id="CLU_2912221_0_0_6"/>
<gene>
    <name evidence="3" type="primary">benD</name>
    <name evidence="3" type="ORF">I633_21716</name>
</gene>
<geneLocation type="plasmid" evidence="3">
    <name>unnamed</name>
</geneLocation>
<evidence type="ECO:0000256" key="2">
    <source>
        <dbReference type="ARBA" id="ARBA00023002"/>
    </source>
</evidence>
<organism evidence="3 4">
    <name type="scientific">Alteromonas mediterranea 615</name>
    <dbReference type="NCBI Taxonomy" id="1300253"/>
    <lineage>
        <taxon>Bacteria</taxon>
        <taxon>Pseudomonadati</taxon>
        <taxon>Pseudomonadota</taxon>
        <taxon>Gammaproteobacteria</taxon>
        <taxon>Alteromonadales</taxon>
        <taxon>Alteromonadaceae</taxon>
        <taxon>Alteromonas/Salinimonas group</taxon>
        <taxon>Alteromonas</taxon>
    </lineage>
</organism>
<sequence length="61" mass="6388">MSLRFDGQVIVVTGAAQGIGLRVAQRAATEGAKLVLVDRSAHVQQIAQSLNENGGCYCCRG</sequence>
<comment type="similarity">
    <text evidence="1">Belongs to the short-chain dehydrogenases/reductases (SDR) family.</text>
</comment>
<keyword evidence="3" id="KW-0614">Plasmid</keyword>
<evidence type="ECO:0000313" key="4">
    <source>
        <dbReference type="Proteomes" id="UP000014909"/>
    </source>
</evidence>
<dbReference type="EMBL" id="CP004847">
    <property type="protein sequence ID" value="AGP79784.1"/>
    <property type="molecule type" value="Genomic_DNA"/>
</dbReference>
<name>S5AKU4_9ALTE</name>
<accession>S5AKU4</accession>
<dbReference type="PATRIC" id="fig|1300253.3.peg.4523"/>
<proteinExistence type="inferred from homology"/>
<dbReference type="PANTHER" id="PTHR43008">
    <property type="entry name" value="BENZIL REDUCTASE"/>
    <property type="match status" value="1"/>
</dbReference>
<dbReference type="InterPro" id="IPR002347">
    <property type="entry name" value="SDR_fam"/>
</dbReference>
<keyword evidence="2 3" id="KW-0560">Oxidoreductase</keyword>
<dbReference type="Pfam" id="PF00106">
    <property type="entry name" value="adh_short"/>
    <property type="match status" value="1"/>
</dbReference>
<evidence type="ECO:0000313" key="3">
    <source>
        <dbReference type="EMBL" id="AGP79784.1"/>
    </source>
</evidence>
<dbReference type="Gene3D" id="3.40.50.720">
    <property type="entry name" value="NAD(P)-binding Rossmann-like Domain"/>
    <property type="match status" value="1"/>
</dbReference>
<dbReference type="InterPro" id="IPR036291">
    <property type="entry name" value="NAD(P)-bd_dom_sf"/>
</dbReference>
<reference evidence="3 4" key="1">
    <citation type="journal article" date="2013" name="Genome Biol. Evol.">
        <title>Genomic Diversity of "Deep Ecotype" Alteromonas macleodii Isolates: Evidence for Pan-Mediterranean Clonal Frames.</title>
        <authorList>
            <person name="Lopez-Perez M."/>
            <person name="Gonzaga A."/>
            <person name="Rodriguez-Valera F."/>
        </authorList>
    </citation>
    <scope>NUCLEOTIDE SEQUENCE [LARGE SCALE GENOMIC DNA]</scope>
    <source>
        <strain evidence="4">'English Channel 615'</strain>
        <plasmid evidence="4">Plasmid</plasmid>
    </source>
</reference>
<dbReference type="PANTHER" id="PTHR43008:SF4">
    <property type="entry name" value="CHAIN DEHYDROGENASE, PUTATIVE (AFU_ORTHOLOGUE AFUA_4G08710)-RELATED"/>
    <property type="match status" value="1"/>
</dbReference>
<dbReference type="Proteomes" id="UP000014909">
    <property type="component" value="Plasmid unnamed"/>
</dbReference>
<dbReference type="GO" id="GO:0050664">
    <property type="term" value="F:oxidoreductase activity, acting on NAD(P)H, oxygen as acceptor"/>
    <property type="evidence" value="ECO:0007669"/>
    <property type="project" value="TreeGrafter"/>
</dbReference>
<dbReference type="KEGG" id="amh:I633_21716"/>
<dbReference type="EC" id="1.3.1.25" evidence="3"/>
<dbReference type="GO" id="GO:0047116">
    <property type="term" value="F:1,6-dihydroxycyclohexa-2,4-diene-1-carboxylate dehydrogenase activity"/>
    <property type="evidence" value="ECO:0007669"/>
    <property type="project" value="UniProtKB-EC"/>
</dbReference>
<evidence type="ECO:0000256" key="1">
    <source>
        <dbReference type="ARBA" id="ARBA00006484"/>
    </source>
</evidence>
<dbReference type="AlphaFoldDB" id="S5AKU4"/>